<evidence type="ECO:0000313" key="2">
    <source>
        <dbReference type="Proteomes" id="UP000599523"/>
    </source>
</evidence>
<accession>A0A972F959</accession>
<comment type="caution">
    <text evidence="1">The sequence shown here is derived from an EMBL/GenBank/DDBJ whole genome shotgun (WGS) entry which is preliminary data.</text>
</comment>
<name>A0A972F959_9RHOO</name>
<proteinExistence type="predicted"/>
<keyword evidence="2" id="KW-1185">Reference proteome</keyword>
<dbReference type="RefSeq" id="WP_168989219.1">
    <property type="nucleotide sequence ID" value="NZ_CAWPHM010000035.1"/>
</dbReference>
<organism evidence="1 2">
    <name type="scientific">Azoarcus taiwanensis</name>
    <dbReference type="NCBI Taxonomy" id="666964"/>
    <lineage>
        <taxon>Bacteria</taxon>
        <taxon>Pseudomonadati</taxon>
        <taxon>Pseudomonadota</taxon>
        <taxon>Betaproteobacteria</taxon>
        <taxon>Rhodocyclales</taxon>
        <taxon>Zoogloeaceae</taxon>
        <taxon>Azoarcus</taxon>
    </lineage>
</organism>
<reference evidence="1" key="1">
    <citation type="submission" date="2019-12" db="EMBL/GenBank/DDBJ databases">
        <title>Comparative genomics gives insights into the taxonomy of the Azoarcus-Aromatoleum group and reveals separate origins of nif in the plant-associated Azoarcus and non-plant-associated Aromatoleum sub-groups.</title>
        <authorList>
            <person name="Lafos M."/>
            <person name="Maluk M."/>
            <person name="Batista M."/>
            <person name="Junghare M."/>
            <person name="Carmona M."/>
            <person name="Faoro H."/>
            <person name="Cruz L.M."/>
            <person name="Battistoni F."/>
            <person name="De Souza E."/>
            <person name="Pedrosa F."/>
            <person name="Chen W.-M."/>
            <person name="Poole P.S."/>
            <person name="Dixon R.A."/>
            <person name="James E.K."/>
        </authorList>
    </citation>
    <scope>NUCLEOTIDE SEQUENCE</scope>
    <source>
        <strain evidence="1">NSC3</strain>
    </source>
</reference>
<protein>
    <submittedName>
        <fullName evidence="1">DUF3301 domain-containing protein</fullName>
    </submittedName>
</protein>
<dbReference type="EMBL" id="WTVM01000131">
    <property type="protein sequence ID" value="NMG04556.1"/>
    <property type="molecule type" value="Genomic_DNA"/>
</dbReference>
<dbReference type="Pfam" id="PF11743">
    <property type="entry name" value="DUF3301"/>
    <property type="match status" value="1"/>
</dbReference>
<dbReference type="Proteomes" id="UP000599523">
    <property type="component" value="Unassembled WGS sequence"/>
</dbReference>
<dbReference type="AlphaFoldDB" id="A0A972F959"/>
<sequence>MHGFEVVALLLLGAAAWFWHDTIRAREAGIKAARSACQRAGVQLLDDTVALRTMRPARDEAGHLTLRRVYEFEFSGSGFDRQPGAVVLLGREVEMLDIASIVDLPDSG</sequence>
<gene>
    <name evidence="1" type="ORF">GPA21_16500</name>
</gene>
<evidence type="ECO:0000313" key="1">
    <source>
        <dbReference type="EMBL" id="NMG04556.1"/>
    </source>
</evidence>
<dbReference type="InterPro" id="IPR021732">
    <property type="entry name" value="DUF3301"/>
</dbReference>